<dbReference type="STRING" id="74649.A0A2P6QCX2"/>
<organism evidence="7 8">
    <name type="scientific">Rosa chinensis</name>
    <name type="common">China rose</name>
    <dbReference type="NCBI Taxonomy" id="74649"/>
    <lineage>
        <taxon>Eukaryota</taxon>
        <taxon>Viridiplantae</taxon>
        <taxon>Streptophyta</taxon>
        <taxon>Embryophyta</taxon>
        <taxon>Tracheophyta</taxon>
        <taxon>Spermatophyta</taxon>
        <taxon>Magnoliopsida</taxon>
        <taxon>eudicotyledons</taxon>
        <taxon>Gunneridae</taxon>
        <taxon>Pentapetalae</taxon>
        <taxon>rosids</taxon>
        <taxon>fabids</taxon>
        <taxon>Rosales</taxon>
        <taxon>Rosaceae</taxon>
        <taxon>Rosoideae</taxon>
        <taxon>Rosoideae incertae sedis</taxon>
        <taxon>Rosa</taxon>
    </lineage>
</organism>
<dbReference type="AlphaFoldDB" id="A0A2P6QCX2"/>
<dbReference type="Pfam" id="PF12678">
    <property type="entry name" value="zf-rbx1"/>
    <property type="match status" value="1"/>
</dbReference>
<keyword evidence="8" id="KW-1185">Reference proteome</keyword>
<dbReference type="Gramene" id="PRQ32021">
    <property type="protein sequence ID" value="PRQ32021"/>
    <property type="gene ID" value="RchiOBHm_Chr5g0041781"/>
</dbReference>
<evidence type="ECO:0000256" key="5">
    <source>
        <dbReference type="ARBA" id="ARBA00022833"/>
    </source>
</evidence>
<protein>
    <submittedName>
        <fullName evidence="7">Putative transcription factor C2H2 family</fullName>
    </submittedName>
</protein>
<comment type="caution">
    <text evidence="7">The sequence shown here is derived from an EMBL/GenBank/DDBJ whole genome shotgun (WGS) entry which is preliminary data.</text>
</comment>
<reference evidence="7 8" key="1">
    <citation type="journal article" date="2018" name="Nat. Genet.">
        <title>The Rosa genome provides new insights in the design of modern roses.</title>
        <authorList>
            <person name="Bendahmane M."/>
        </authorList>
    </citation>
    <scope>NUCLEOTIDE SEQUENCE [LARGE SCALE GENOMIC DNA]</scope>
    <source>
        <strain evidence="8">cv. Old Blush</strain>
    </source>
</reference>
<evidence type="ECO:0000313" key="8">
    <source>
        <dbReference type="Proteomes" id="UP000238479"/>
    </source>
</evidence>
<evidence type="ECO:0000256" key="3">
    <source>
        <dbReference type="ARBA" id="ARBA00022771"/>
    </source>
</evidence>
<dbReference type="InterPro" id="IPR013083">
    <property type="entry name" value="Znf_RING/FYVE/PHD"/>
</dbReference>
<proteinExistence type="predicted"/>
<dbReference type="InterPro" id="IPR024766">
    <property type="entry name" value="Znf_RING_H2"/>
</dbReference>
<dbReference type="Gene3D" id="3.30.40.10">
    <property type="entry name" value="Zinc/RING finger domain, C3HC4 (zinc finger)"/>
    <property type="match status" value="1"/>
</dbReference>
<keyword evidence="5" id="KW-0862">Zinc</keyword>
<sequence>MRTLHMQGGADELITQLPYAHQYHVDCIIKWLQMSHMCPLCRYPMPSVEKGQLPSNSLWRLG</sequence>
<keyword evidence="3" id="KW-0863">Zinc-finger</keyword>
<evidence type="ECO:0000259" key="6">
    <source>
        <dbReference type="Pfam" id="PF12678"/>
    </source>
</evidence>
<comment type="pathway">
    <text evidence="1">Protein modification; protein ubiquitination.</text>
</comment>
<feature type="domain" description="Zinc finger RING-H2-type" evidence="6">
    <location>
        <begin position="20"/>
        <end position="42"/>
    </location>
</feature>
<accession>A0A2P6QCX2</accession>
<keyword evidence="2" id="KW-0479">Metal-binding</keyword>
<dbReference type="EMBL" id="PDCK01000043">
    <property type="protein sequence ID" value="PRQ32021.1"/>
    <property type="molecule type" value="Genomic_DNA"/>
</dbReference>
<evidence type="ECO:0000256" key="2">
    <source>
        <dbReference type="ARBA" id="ARBA00022723"/>
    </source>
</evidence>
<evidence type="ECO:0000256" key="4">
    <source>
        <dbReference type="ARBA" id="ARBA00022786"/>
    </source>
</evidence>
<dbReference type="GO" id="GO:0008270">
    <property type="term" value="F:zinc ion binding"/>
    <property type="evidence" value="ECO:0007669"/>
    <property type="project" value="UniProtKB-KW"/>
</dbReference>
<name>A0A2P6QCX2_ROSCH</name>
<dbReference type="Proteomes" id="UP000238479">
    <property type="component" value="Chromosome 5"/>
</dbReference>
<evidence type="ECO:0000256" key="1">
    <source>
        <dbReference type="ARBA" id="ARBA00004906"/>
    </source>
</evidence>
<keyword evidence="4" id="KW-0833">Ubl conjugation pathway</keyword>
<gene>
    <name evidence="7" type="ORF">RchiOBHm_Chr5g0041781</name>
</gene>
<evidence type="ECO:0000313" key="7">
    <source>
        <dbReference type="EMBL" id="PRQ32021.1"/>
    </source>
</evidence>
<dbReference type="SUPFAM" id="SSF57850">
    <property type="entry name" value="RING/U-box"/>
    <property type="match status" value="1"/>
</dbReference>